<dbReference type="GO" id="GO:0006542">
    <property type="term" value="P:glutamine biosynthetic process"/>
    <property type="evidence" value="ECO:0007669"/>
    <property type="project" value="InterPro"/>
</dbReference>
<dbReference type="FunFam" id="3.30.590.10:FF:000012">
    <property type="entry name" value="Glutamate-ammonia ligase"/>
    <property type="match status" value="1"/>
</dbReference>
<dbReference type="InterPro" id="IPR036651">
    <property type="entry name" value="Gln_synt_N_sf"/>
</dbReference>
<comment type="caution">
    <text evidence="4">The sequence shown here is derived from an EMBL/GenBank/DDBJ whole genome shotgun (WGS) entry which is preliminary data.</text>
</comment>
<dbReference type="PANTHER" id="PTHR43383">
    <property type="entry name" value="NODULIN 6"/>
    <property type="match status" value="1"/>
</dbReference>
<evidence type="ECO:0000256" key="2">
    <source>
        <dbReference type="RuleBase" id="RU000384"/>
    </source>
</evidence>
<dbReference type="Gramene" id="KZM97626">
    <property type="protein sequence ID" value="KZM97626"/>
    <property type="gene ID" value="DCAR_015012"/>
</dbReference>
<dbReference type="CDD" id="cd01292">
    <property type="entry name" value="metallo-dependent_hydrolases"/>
    <property type="match status" value="1"/>
</dbReference>
<proteinExistence type="inferred from homology"/>
<evidence type="ECO:0000313" key="4">
    <source>
        <dbReference type="EMBL" id="KZM97626.1"/>
    </source>
</evidence>
<reference evidence="4" key="1">
    <citation type="journal article" date="2016" name="Nat. Genet.">
        <title>A high-quality carrot genome assembly provides new insights into carotenoid accumulation and asterid genome evolution.</title>
        <authorList>
            <person name="Iorizzo M."/>
            <person name="Ellison S."/>
            <person name="Senalik D."/>
            <person name="Zeng P."/>
            <person name="Satapoomin P."/>
            <person name="Huang J."/>
            <person name="Bowman M."/>
            <person name="Iovene M."/>
            <person name="Sanseverino W."/>
            <person name="Cavagnaro P."/>
            <person name="Yildiz M."/>
            <person name="Macko-Podgorni A."/>
            <person name="Moranska E."/>
            <person name="Grzebelus E."/>
            <person name="Grzebelus D."/>
            <person name="Ashrafi H."/>
            <person name="Zheng Z."/>
            <person name="Cheng S."/>
            <person name="Spooner D."/>
            <person name="Van Deynze A."/>
            <person name="Simon P."/>
        </authorList>
    </citation>
    <scope>NUCLEOTIDE SEQUENCE [LARGE SCALE GENOMIC DNA]</scope>
    <source>
        <tissue evidence="4">Leaf</tissue>
    </source>
</reference>
<gene>
    <name evidence="4" type="ORF">DCAR_015012</name>
</gene>
<name>A0A165WSI5_DAUCS</name>
<dbReference type="EMBL" id="LNRQ01000004">
    <property type="protein sequence ID" value="KZM97626.1"/>
    <property type="molecule type" value="Genomic_DNA"/>
</dbReference>
<sequence length="815" mass="89996">MFTACLLNINTLKRCLRDVSELYGSESSLHAVQQYRNSSGLDRISAMCFQAARISTLLIDDGIESDKKLDIEWHNKFVPKTGRILRIERLAEQILDDGSADGIIWTLDTFMRIFLGKLNLIPFGFLIHFVTLADKVFGLKSIAAYRSGLKINTNVTLEEAQEGLTEVLRAGNPVRITNKHLIDYIFMRSLEVAVSYDLPLQIHTGFGDKDLDLRLCNPLHLRSVLEDKKFSKCRIVLLHASYPFSKEASYLASVYSQVYLDFGLAVPKLSVHGMITSVKELLELAPIKKVMFSTDGCLFPESFYLGSKKARDVVFSVLRDACADGDLSISEALEAVKDIFADNAKQFYKLDAAAKFVSSENGASDHSKLAIENGISPHSSKVATQSSEQDVAFVRMIWVDTSGQHRCRVVQKKRFHDSVKTNGVGLTFASMAMTSAADGPADGTNLSGVGEIRLVPDLSTKCRIPWAKQEEMVLADMYLKPGEAWEYCPREALRRVLKVLKEEFNLEVNAGFENEFFLLKKGLSGGNEEWVPFDTSSYCSTSAFDVASPVLYEIIAALESLNIAVDQLHAESGNGQYEIVLGYTACSDAADNLIFTREIIRAVARKHGLLATFVPKYALGEIGSGSHVHISLSQNGKNVFMASDECSRYGMSKVGEEFMSGVLNHLPSILAFTAPVPNSYDRLQPHMWSGAYLCWGKENKEAPLRTACPPGVPDGLVSNFEIKAIDGCANPYLALSSIIASGIDGLRRHLSLPEPINEDPQDGKLQRLPKSLSESVDALEKDTALEKLIGEKLLLAVKGVRKVRLIDLFHVYVSS</sequence>
<dbReference type="SMART" id="SM01230">
    <property type="entry name" value="Gln-synt_C"/>
    <property type="match status" value="1"/>
</dbReference>
<dbReference type="Gene3D" id="3.30.590.10">
    <property type="entry name" value="Glutamine synthetase/guanido kinase, catalytic domain"/>
    <property type="match status" value="1"/>
</dbReference>
<dbReference type="Pfam" id="PF04909">
    <property type="entry name" value="Amidohydro_2"/>
    <property type="match status" value="1"/>
</dbReference>
<dbReference type="PROSITE" id="PS51987">
    <property type="entry name" value="GS_CATALYTIC"/>
    <property type="match status" value="1"/>
</dbReference>
<dbReference type="Gene3D" id="3.10.20.70">
    <property type="entry name" value="Glutamine synthetase, N-terminal domain"/>
    <property type="match status" value="1"/>
</dbReference>
<dbReference type="InterPro" id="IPR006680">
    <property type="entry name" value="Amidohydro-rel"/>
</dbReference>
<dbReference type="InterPro" id="IPR014746">
    <property type="entry name" value="Gln_synth/guanido_kin_cat_dom"/>
</dbReference>
<dbReference type="PANTHER" id="PTHR43383:SF2">
    <property type="entry name" value="AMIDOHYDROLASE 2 FAMILY PROTEIN"/>
    <property type="match status" value="1"/>
</dbReference>
<dbReference type="InterPro" id="IPR032466">
    <property type="entry name" value="Metal_Hydrolase"/>
</dbReference>
<dbReference type="GO" id="GO:0004356">
    <property type="term" value="F:glutamine synthetase activity"/>
    <property type="evidence" value="ECO:0007669"/>
    <property type="project" value="InterPro"/>
</dbReference>
<comment type="similarity">
    <text evidence="1 2">Belongs to the glutamine synthetase family.</text>
</comment>
<dbReference type="OMA" id="LEGCPRT"/>
<organism evidence="4">
    <name type="scientific">Daucus carota subsp. sativus</name>
    <name type="common">Carrot</name>
    <dbReference type="NCBI Taxonomy" id="79200"/>
    <lineage>
        <taxon>Eukaryota</taxon>
        <taxon>Viridiplantae</taxon>
        <taxon>Streptophyta</taxon>
        <taxon>Embryophyta</taxon>
        <taxon>Tracheophyta</taxon>
        <taxon>Spermatophyta</taxon>
        <taxon>Magnoliopsida</taxon>
        <taxon>eudicotyledons</taxon>
        <taxon>Gunneridae</taxon>
        <taxon>Pentapetalae</taxon>
        <taxon>asterids</taxon>
        <taxon>campanulids</taxon>
        <taxon>Apiales</taxon>
        <taxon>Apiaceae</taxon>
        <taxon>Apioideae</taxon>
        <taxon>Scandiceae</taxon>
        <taxon>Daucinae</taxon>
        <taxon>Daucus</taxon>
        <taxon>Daucus sect. Daucus</taxon>
    </lineage>
</organism>
<dbReference type="SUPFAM" id="SSF54368">
    <property type="entry name" value="Glutamine synthetase, N-terminal domain"/>
    <property type="match status" value="1"/>
</dbReference>
<dbReference type="SUPFAM" id="SSF55931">
    <property type="entry name" value="Glutamine synthetase/guanido kinase"/>
    <property type="match status" value="1"/>
</dbReference>
<dbReference type="SUPFAM" id="SSF51556">
    <property type="entry name" value="Metallo-dependent hydrolases"/>
    <property type="match status" value="1"/>
</dbReference>
<dbReference type="GO" id="GO:0016787">
    <property type="term" value="F:hydrolase activity"/>
    <property type="evidence" value="ECO:0007669"/>
    <property type="project" value="InterPro"/>
</dbReference>
<dbReference type="AlphaFoldDB" id="A0A165WSI5"/>
<dbReference type="Pfam" id="PF00120">
    <property type="entry name" value="Gln-synt_C"/>
    <property type="match status" value="1"/>
</dbReference>
<protein>
    <recommendedName>
        <fullName evidence="3">GS catalytic domain-containing protein</fullName>
    </recommendedName>
</protein>
<dbReference type="STRING" id="79200.A0A165WSI5"/>
<evidence type="ECO:0000256" key="1">
    <source>
        <dbReference type="PROSITE-ProRule" id="PRU01331"/>
    </source>
</evidence>
<feature type="domain" description="GS catalytic" evidence="3">
    <location>
        <begin position="489"/>
        <end position="815"/>
    </location>
</feature>
<dbReference type="InterPro" id="IPR008146">
    <property type="entry name" value="Gln_synth_cat_dom"/>
</dbReference>
<dbReference type="Gene3D" id="3.20.20.140">
    <property type="entry name" value="Metal-dependent hydrolases"/>
    <property type="match status" value="1"/>
</dbReference>
<accession>A0A165WSI5</accession>
<evidence type="ECO:0000259" key="3">
    <source>
        <dbReference type="PROSITE" id="PS51987"/>
    </source>
</evidence>
<dbReference type="FunFam" id="3.10.20.70:FF:000009">
    <property type="entry name" value="Glutamate-ammonia ligase"/>
    <property type="match status" value="1"/>
</dbReference>